<feature type="compositionally biased region" description="Polar residues" evidence="4">
    <location>
        <begin position="14"/>
        <end position="33"/>
    </location>
</feature>
<feature type="region of interest" description="Disordered" evidence="4">
    <location>
        <begin position="868"/>
        <end position="949"/>
    </location>
</feature>
<feature type="compositionally biased region" description="Acidic residues" evidence="4">
    <location>
        <begin position="703"/>
        <end position="719"/>
    </location>
</feature>
<feature type="compositionally biased region" description="Polar residues" evidence="4">
    <location>
        <begin position="172"/>
        <end position="187"/>
    </location>
</feature>
<keyword evidence="3" id="KW-0539">Nucleus</keyword>
<protein>
    <recommendedName>
        <fullName evidence="5">DNA replication checkpoint mediator MRC1 domain-containing protein</fullName>
    </recommendedName>
</protein>
<evidence type="ECO:0000259" key="5">
    <source>
        <dbReference type="Pfam" id="PF09444"/>
    </source>
</evidence>
<name>A0A9P8LAJ6_9PEZI</name>
<dbReference type="InterPro" id="IPR024146">
    <property type="entry name" value="Claspin"/>
</dbReference>
<feature type="region of interest" description="Disordered" evidence="4">
    <location>
        <begin position="1131"/>
        <end position="1188"/>
    </location>
</feature>
<dbReference type="Pfam" id="PF09444">
    <property type="entry name" value="MRC1"/>
    <property type="match status" value="1"/>
</dbReference>
<feature type="compositionally biased region" description="Polar residues" evidence="4">
    <location>
        <begin position="874"/>
        <end position="883"/>
    </location>
</feature>
<keyword evidence="2" id="KW-0597">Phosphoprotein</keyword>
<feature type="region of interest" description="Disordered" evidence="4">
    <location>
        <begin position="1210"/>
        <end position="1231"/>
    </location>
</feature>
<feature type="compositionally biased region" description="Basic and acidic residues" evidence="4">
    <location>
        <begin position="244"/>
        <end position="255"/>
    </location>
</feature>
<evidence type="ECO:0000256" key="4">
    <source>
        <dbReference type="SAM" id="MobiDB-lite"/>
    </source>
</evidence>
<sequence>MSNPATPQRPGRVSSDSTPSSKCSGASPVQLTPRSKVRAMLAAFSDDSEDDGELGPRKTAEVAGTVSEAQYSIARKAIAELSVPESSDSEDISISTKPRGRLVSRMLAGKASSLDDSEEGDPSPVREREKKGGLKTSAHTTKNASSGSPAGSCSDSDVTAAAGPLRRKLTKSFGSYETQTSTPSVRKSSPGLFVSPGPPLDDLSPTRATNTGESNDVEGGSGSDLPENLAANARFMALVERKRQERLAKEAEAARKKQLAQSRRVDSYGQDDDEESGNSAIEERLTQQARPTRKASKKALDEMRRETQRIARNMQLTHEARTKKKITKQSLFEKFNFKPELQDTGNSRVGGGHSSAAQCSSSAAGSDAERVHSTPPTSPGSHNGPSPKPDLKADEICADLSKGKLVATTQAKDSLTAENHVRSSPASPTRRRECSQLALATNGTESSDREHKGASKLDKGKGREVEPPEDSSAMLGISKKAIFTRPPIRVRPPKRIETNGFDSESDLEIVHETKPRKHTVFDKCTKQEERRSDSLHALRLLARLASPGRNNVKVQSITPVELQHDLRRRARQQAVQDREERLQQLRDRGIIPPTAEERAKEAEEIDDLITKAREEAEAIMKREKAAAKKERKEKGEVDPLGESSASEDGDWADNEEQGESELSGSEDEDEDECEEGDTEDDEQLGERDGEEKGDKNPLVAVFVDDEASQDSGSADEVEDIPALKRRKGMRTLIVSDDEGDPSSVAVSCVRMKPNKQIIPGLPVSGEAPLGLTQMFAATMAESQAEGAENDQREQDSLSYLRDLPAPSLPDFDVTGFEDNSQEVIMDSQADRDETKSQDQHSLGPRIDLHYSQSQVEYDSVPLLATQVSEFPDPSQDSGFQKSSPIRKRFATTQPSSPDVPQGPERIAMTEAAESPTVRKRGRLRRRMEVQVFSDGENTGEENEHDEFEIGPNAFDVMRKASKKMLALPDKFDKAKSEAKAMVDEQAQESEDEYAGLGGASSDDESEGGENAAEIMDMIDDDGKTVVNEREIAAFYADKERASDEKQVEKLFKDITNGILRRKRGADYDLSDSDDDLDARRRRKQREFAKMRNALLKDENITTNPKKLAFLRAIEDHDQEEQFDFLDKAVDPSQDLAESQGLTHGSQADAPTSAVEGTKRKSTSGSTSEANDENRPPAPHVRKSKRPSTLVEIRESLNSLIAEPHAAFDVTNTEDLSSDENSHRSPPAKRRRTTISIVDRIAIKRADSTPSLNSETRLFFQDSTSTATTTSLRAPPLLLRRAAASHITLGSAEAAGTERMAGDGVVKRTGGAAGAGAAGGRASSSINYCRREREREKSTLEGKRERKRLLKKQVEGRRGATGGIAGLGAGWKFD</sequence>
<dbReference type="EMBL" id="JAGHQM010000800">
    <property type="protein sequence ID" value="KAH0558591.1"/>
    <property type="molecule type" value="Genomic_DNA"/>
</dbReference>
<organism evidence="6 7">
    <name type="scientific">Trichoglossum hirsutum</name>
    <dbReference type="NCBI Taxonomy" id="265104"/>
    <lineage>
        <taxon>Eukaryota</taxon>
        <taxon>Fungi</taxon>
        <taxon>Dikarya</taxon>
        <taxon>Ascomycota</taxon>
        <taxon>Pezizomycotina</taxon>
        <taxon>Geoglossomycetes</taxon>
        <taxon>Geoglossales</taxon>
        <taxon>Geoglossaceae</taxon>
        <taxon>Trichoglossum</taxon>
    </lineage>
</organism>
<comment type="subcellular location">
    <subcellularLocation>
        <location evidence="1">Nucleus</location>
    </subcellularLocation>
</comment>
<feature type="domain" description="DNA replication checkpoint mediator MRC1" evidence="5">
    <location>
        <begin position="975"/>
        <end position="1111"/>
    </location>
</feature>
<feature type="region of interest" description="Disordered" evidence="4">
    <location>
        <begin position="568"/>
        <end position="728"/>
    </location>
</feature>
<feature type="compositionally biased region" description="Basic and acidic residues" evidence="4">
    <location>
        <begin position="576"/>
        <end position="637"/>
    </location>
</feature>
<feature type="region of interest" description="Disordered" evidence="4">
    <location>
        <begin position="244"/>
        <end position="397"/>
    </location>
</feature>
<feature type="compositionally biased region" description="Acidic residues" evidence="4">
    <location>
        <begin position="645"/>
        <end position="683"/>
    </location>
</feature>
<evidence type="ECO:0000313" key="6">
    <source>
        <dbReference type="EMBL" id="KAH0558591.1"/>
    </source>
</evidence>
<proteinExistence type="predicted"/>
<feature type="compositionally biased region" description="Basic and acidic residues" evidence="4">
    <location>
        <begin position="828"/>
        <end position="838"/>
    </location>
</feature>
<feature type="compositionally biased region" description="Low complexity" evidence="4">
    <location>
        <begin position="354"/>
        <end position="366"/>
    </location>
</feature>
<feature type="region of interest" description="Disordered" evidence="4">
    <location>
        <begin position="1330"/>
        <end position="1353"/>
    </location>
</feature>
<feature type="region of interest" description="Disordered" evidence="4">
    <location>
        <begin position="976"/>
        <end position="1011"/>
    </location>
</feature>
<dbReference type="GO" id="GO:0007095">
    <property type="term" value="P:mitotic G2 DNA damage checkpoint signaling"/>
    <property type="evidence" value="ECO:0007669"/>
    <property type="project" value="TreeGrafter"/>
</dbReference>
<evidence type="ECO:0000256" key="2">
    <source>
        <dbReference type="ARBA" id="ARBA00022553"/>
    </source>
</evidence>
<feature type="compositionally biased region" description="Basic and acidic residues" evidence="4">
    <location>
        <begin position="298"/>
        <end position="309"/>
    </location>
</feature>
<feature type="compositionally biased region" description="Polar residues" evidence="4">
    <location>
        <begin position="409"/>
        <end position="427"/>
    </location>
</feature>
<evidence type="ECO:0000256" key="3">
    <source>
        <dbReference type="ARBA" id="ARBA00023242"/>
    </source>
</evidence>
<feature type="compositionally biased region" description="Acidic residues" evidence="4">
    <location>
        <begin position="937"/>
        <end position="948"/>
    </location>
</feature>
<feature type="region of interest" description="Disordered" evidence="4">
    <location>
        <begin position="780"/>
        <end position="850"/>
    </location>
</feature>
<dbReference type="Proteomes" id="UP000750711">
    <property type="component" value="Unassembled WGS sequence"/>
</dbReference>
<evidence type="ECO:0000256" key="1">
    <source>
        <dbReference type="ARBA" id="ARBA00004123"/>
    </source>
</evidence>
<evidence type="ECO:0000313" key="7">
    <source>
        <dbReference type="Proteomes" id="UP000750711"/>
    </source>
</evidence>
<keyword evidence="7" id="KW-1185">Reference proteome</keyword>
<dbReference type="GO" id="GO:0010997">
    <property type="term" value="F:anaphase-promoting complex binding"/>
    <property type="evidence" value="ECO:0007669"/>
    <property type="project" value="TreeGrafter"/>
</dbReference>
<dbReference type="PANTHER" id="PTHR14396:SF10">
    <property type="entry name" value="CLASPIN"/>
    <property type="match status" value="1"/>
</dbReference>
<feature type="region of interest" description="Disordered" evidence="4">
    <location>
        <begin position="1"/>
        <end position="68"/>
    </location>
</feature>
<feature type="compositionally biased region" description="Polar residues" evidence="4">
    <location>
        <begin position="1135"/>
        <end position="1149"/>
    </location>
</feature>
<feature type="region of interest" description="Disordered" evidence="4">
    <location>
        <begin position="80"/>
        <end position="229"/>
    </location>
</feature>
<reference evidence="6" key="1">
    <citation type="submission" date="2021-03" db="EMBL/GenBank/DDBJ databases">
        <title>Comparative genomics and phylogenomic investigation of the class Geoglossomycetes provide insights into ecological specialization and systematics.</title>
        <authorList>
            <person name="Melie T."/>
            <person name="Pirro S."/>
            <person name="Miller A.N."/>
            <person name="Quandt A."/>
        </authorList>
    </citation>
    <scope>NUCLEOTIDE SEQUENCE</scope>
    <source>
        <strain evidence="6">CAQ_001_2017</strain>
    </source>
</reference>
<feature type="compositionally biased region" description="Basic and acidic residues" evidence="4">
    <location>
        <begin position="1330"/>
        <end position="1343"/>
    </location>
</feature>
<feature type="compositionally biased region" description="Basic and acidic residues" evidence="4">
    <location>
        <begin position="446"/>
        <end position="466"/>
    </location>
</feature>
<feature type="region of interest" description="Disordered" evidence="4">
    <location>
        <begin position="409"/>
        <end position="474"/>
    </location>
</feature>
<accession>A0A9P8LAJ6</accession>
<comment type="caution">
    <text evidence="6">The sequence shown here is derived from an EMBL/GenBank/DDBJ whole genome shotgun (WGS) entry which is preliminary data.</text>
</comment>
<dbReference type="PANTHER" id="PTHR14396">
    <property type="entry name" value="CLASPIN"/>
    <property type="match status" value="1"/>
</dbReference>
<dbReference type="GO" id="GO:0033314">
    <property type="term" value="P:mitotic DNA replication checkpoint signaling"/>
    <property type="evidence" value="ECO:0007669"/>
    <property type="project" value="TreeGrafter"/>
</dbReference>
<dbReference type="GO" id="GO:0005634">
    <property type="term" value="C:nucleus"/>
    <property type="evidence" value="ECO:0007669"/>
    <property type="project" value="UniProtKB-SubCell"/>
</dbReference>
<feature type="compositionally biased region" description="Basic and acidic residues" evidence="4">
    <location>
        <begin position="684"/>
        <end position="695"/>
    </location>
</feature>
<dbReference type="InterPro" id="IPR018564">
    <property type="entry name" value="Repl_chkpnt_MRC1_dom"/>
</dbReference>
<gene>
    <name evidence="6" type="ORF">GP486_004753</name>
</gene>
<feature type="compositionally biased region" description="Low complexity" evidence="4">
    <location>
        <begin position="144"/>
        <end position="157"/>
    </location>
</feature>